<reference evidence="4" key="1">
    <citation type="submission" date="2016-09" db="EMBL/GenBank/DDBJ databases">
        <authorList>
            <person name="Varghese N."/>
            <person name="Submissions S."/>
        </authorList>
    </citation>
    <scope>NUCLEOTIDE SEQUENCE [LARGE SCALE GENOMIC DNA]</scope>
    <source>
        <strain evidence="4">JS23</strain>
    </source>
</reference>
<name>A0A1H2PK60_9BURK</name>
<feature type="region of interest" description="Disordered" evidence="1">
    <location>
        <begin position="1"/>
        <end position="60"/>
    </location>
</feature>
<dbReference type="PANTHER" id="PTHR33164:SF95">
    <property type="entry name" value="TRANSCRIPTIONAL REGULATOR"/>
    <property type="match status" value="1"/>
</dbReference>
<keyword evidence="3" id="KW-0238">DNA-binding</keyword>
<protein>
    <submittedName>
        <fullName evidence="3">DNA-binding transcriptional regulator, MarR family</fullName>
    </submittedName>
</protein>
<dbReference type="STRING" id="1770053.SAMN05216551_10217"/>
<dbReference type="InterPro" id="IPR000835">
    <property type="entry name" value="HTH_MarR-typ"/>
</dbReference>
<dbReference type="GO" id="GO:0003677">
    <property type="term" value="F:DNA binding"/>
    <property type="evidence" value="ECO:0007669"/>
    <property type="project" value="UniProtKB-KW"/>
</dbReference>
<dbReference type="PANTHER" id="PTHR33164">
    <property type="entry name" value="TRANSCRIPTIONAL REGULATOR, MARR FAMILY"/>
    <property type="match status" value="1"/>
</dbReference>
<dbReference type="EMBL" id="FNLO01000002">
    <property type="protein sequence ID" value="SDV46824.1"/>
    <property type="molecule type" value="Genomic_DNA"/>
</dbReference>
<dbReference type="Proteomes" id="UP000243719">
    <property type="component" value="Unassembled WGS sequence"/>
</dbReference>
<dbReference type="GO" id="GO:0006950">
    <property type="term" value="P:response to stress"/>
    <property type="evidence" value="ECO:0007669"/>
    <property type="project" value="TreeGrafter"/>
</dbReference>
<evidence type="ECO:0000256" key="1">
    <source>
        <dbReference type="SAM" id="MobiDB-lite"/>
    </source>
</evidence>
<dbReference type="InterPro" id="IPR036390">
    <property type="entry name" value="WH_DNA-bd_sf"/>
</dbReference>
<evidence type="ECO:0000313" key="3">
    <source>
        <dbReference type="EMBL" id="SDV46824.1"/>
    </source>
</evidence>
<feature type="compositionally biased region" description="Gly residues" evidence="1">
    <location>
        <begin position="41"/>
        <end position="52"/>
    </location>
</feature>
<dbReference type="RefSeq" id="WP_091904602.1">
    <property type="nucleotide sequence ID" value="NZ_FNLO01000002.1"/>
</dbReference>
<feature type="domain" description="HTH marR-type" evidence="2">
    <location>
        <begin position="72"/>
        <end position="202"/>
    </location>
</feature>
<proteinExistence type="predicted"/>
<dbReference type="GO" id="GO:0003700">
    <property type="term" value="F:DNA-binding transcription factor activity"/>
    <property type="evidence" value="ECO:0007669"/>
    <property type="project" value="InterPro"/>
</dbReference>
<keyword evidence="4" id="KW-1185">Reference proteome</keyword>
<dbReference type="PROSITE" id="PS50995">
    <property type="entry name" value="HTH_MARR_2"/>
    <property type="match status" value="1"/>
</dbReference>
<dbReference type="Gene3D" id="1.10.10.10">
    <property type="entry name" value="Winged helix-like DNA-binding domain superfamily/Winged helix DNA-binding domain"/>
    <property type="match status" value="1"/>
</dbReference>
<dbReference type="SMART" id="SM00347">
    <property type="entry name" value="HTH_MARR"/>
    <property type="match status" value="1"/>
</dbReference>
<dbReference type="AlphaFoldDB" id="A0A1H2PK60"/>
<evidence type="ECO:0000259" key="2">
    <source>
        <dbReference type="PROSITE" id="PS50995"/>
    </source>
</evidence>
<dbReference type="SUPFAM" id="SSF46785">
    <property type="entry name" value="Winged helix' DNA-binding domain"/>
    <property type="match status" value="1"/>
</dbReference>
<organism evidence="3 4">
    <name type="scientific">Chitinasiproducens palmae</name>
    <dbReference type="NCBI Taxonomy" id="1770053"/>
    <lineage>
        <taxon>Bacteria</taxon>
        <taxon>Pseudomonadati</taxon>
        <taxon>Pseudomonadota</taxon>
        <taxon>Betaproteobacteria</taxon>
        <taxon>Burkholderiales</taxon>
        <taxon>Burkholderiaceae</taxon>
        <taxon>Chitinasiproducens</taxon>
    </lineage>
</organism>
<evidence type="ECO:0000313" key="4">
    <source>
        <dbReference type="Proteomes" id="UP000243719"/>
    </source>
</evidence>
<sequence>MHTKRKTSPRQIAAGPPAGAAPAAASGARAAALRRPRGGTARAGGRGGGEPGTGAPTDAPWQSEKHLLWERPGFLLRRLNQIHYALFFEHCQAYGVTPVQYGLLTVLAHAGEAMDITALCAEVGVDRTTVADVTRRLTERGLVSQHRSLLDGRQKLTRITQAGLDVTAASFVDMKAAQAAMLAPLPPAERRAFLKSMARLVAAHNDLGHTPVKAFA</sequence>
<dbReference type="Pfam" id="PF12802">
    <property type="entry name" value="MarR_2"/>
    <property type="match status" value="1"/>
</dbReference>
<feature type="compositionally biased region" description="Low complexity" evidence="1">
    <location>
        <begin position="13"/>
        <end position="31"/>
    </location>
</feature>
<dbReference type="InterPro" id="IPR039422">
    <property type="entry name" value="MarR/SlyA-like"/>
</dbReference>
<gene>
    <name evidence="3" type="ORF">SAMN05216551_10217</name>
</gene>
<dbReference type="InterPro" id="IPR036388">
    <property type="entry name" value="WH-like_DNA-bd_sf"/>
</dbReference>
<accession>A0A1H2PK60</accession>